<sequence length="204" mass="23445">MEELGPVDLKYVIYMKTRLTTPSAELSSRRPPSRVLRLKPTHQRLCWQWYRARGNWAAAEWNQVVFSDKPRFNLSSDGNRVRVWKPHGERLNHVFALQRHTAPTAVCDGDICRLKAFVYNICTVRTDVVIHRQKFNTHGTPKQTYMLFQNDIPLDVAYHRYTLNMQGSSGTKNNSSPNEPSCNTVTVTFNGVLLVLTGTWHSPC</sequence>
<gene>
    <name evidence="1" type="primary">AVEN_44882_1</name>
    <name evidence="1" type="ORF">TNCV_3877421</name>
</gene>
<protein>
    <submittedName>
        <fullName evidence="1">Uncharacterized protein</fullName>
    </submittedName>
</protein>
<comment type="caution">
    <text evidence="1">The sequence shown here is derived from an EMBL/GenBank/DDBJ whole genome shotgun (WGS) entry which is preliminary data.</text>
</comment>
<dbReference type="EMBL" id="BMAU01021350">
    <property type="protein sequence ID" value="GFY19054.1"/>
    <property type="molecule type" value="Genomic_DNA"/>
</dbReference>
<dbReference type="AlphaFoldDB" id="A0A8X6VML4"/>
<evidence type="ECO:0000313" key="2">
    <source>
        <dbReference type="Proteomes" id="UP000887159"/>
    </source>
</evidence>
<reference evidence="1" key="1">
    <citation type="submission" date="2020-08" db="EMBL/GenBank/DDBJ databases">
        <title>Multicomponent nature underlies the extraordinary mechanical properties of spider dragline silk.</title>
        <authorList>
            <person name="Kono N."/>
            <person name="Nakamura H."/>
            <person name="Mori M."/>
            <person name="Yoshida Y."/>
            <person name="Ohtoshi R."/>
            <person name="Malay A.D."/>
            <person name="Moran D.A.P."/>
            <person name="Tomita M."/>
            <person name="Numata K."/>
            <person name="Arakawa K."/>
        </authorList>
    </citation>
    <scope>NUCLEOTIDE SEQUENCE</scope>
</reference>
<dbReference type="Proteomes" id="UP000887159">
    <property type="component" value="Unassembled WGS sequence"/>
</dbReference>
<dbReference type="GO" id="GO:0003676">
    <property type="term" value="F:nucleic acid binding"/>
    <property type="evidence" value="ECO:0007669"/>
    <property type="project" value="InterPro"/>
</dbReference>
<evidence type="ECO:0000313" key="1">
    <source>
        <dbReference type="EMBL" id="GFY19054.1"/>
    </source>
</evidence>
<dbReference type="Gene3D" id="3.30.420.10">
    <property type="entry name" value="Ribonuclease H-like superfamily/Ribonuclease H"/>
    <property type="match status" value="1"/>
</dbReference>
<accession>A0A8X6VML4</accession>
<proteinExistence type="predicted"/>
<keyword evidence="2" id="KW-1185">Reference proteome</keyword>
<name>A0A8X6VML4_TRICX</name>
<organism evidence="1 2">
    <name type="scientific">Trichonephila clavipes</name>
    <name type="common">Golden silk orbweaver</name>
    <name type="synonym">Nephila clavipes</name>
    <dbReference type="NCBI Taxonomy" id="2585209"/>
    <lineage>
        <taxon>Eukaryota</taxon>
        <taxon>Metazoa</taxon>
        <taxon>Ecdysozoa</taxon>
        <taxon>Arthropoda</taxon>
        <taxon>Chelicerata</taxon>
        <taxon>Arachnida</taxon>
        <taxon>Araneae</taxon>
        <taxon>Araneomorphae</taxon>
        <taxon>Entelegynae</taxon>
        <taxon>Araneoidea</taxon>
        <taxon>Nephilidae</taxon>
        <taxon>Trichonephila</taxon>
    </lineage>
</organism>
<dbReference type="InterPro" id="IPR036397">
    <property type="entry name" value="RNaseH_sf"/>
</dbReference>